<dbReference type="InterPro" id="IPR005265">
    <property type="entry name" value="HemJ-like"/>
</dbReference>
<dbReference type="PANTHER" id="PTHR40255:SF1">
    <property type="entry name" value="PROTOPORPHYRINOGEN IX OXIDASE"/>
    <property type="match status" value="1"/>
</dbReference>
<keyword evidence="17" id="KW-1185">Reference proteome</keyword>
<comment type="subcellular location">
    <subcellularLocation>
        <location evidence="1 14">Cell membrane</location>
        <topology evidence="1 14">Multi-pass membrane protein</topology>
    </subcellularLocation>
</comment>
<evidence type="ECO:0000256" key="9">
    <source>
        <dbReference type="ARBA" id="ARBA00022989"/>
    </source>
</evidence>
<feature type="transmembrane region" description="Helical" evidence="14">
    <location>
        <begin position="6"/>
        <end position="30"/>
    </location>
</feature>
<dbReference type="AlphaFoldDB" id="A0A3D8I470"/>
<evidence type="ECO:0000256" key="14">
    <source>
        <dbReference type="HAMAP-Rule" id="MF_02239"/>
    </source>
</evidence>
<dbReference type="PIRSF" id="PIRSF004638">
    <property type="entry name" value="UCP004638"/>
    <property type="match status" value="1"/>
</dbReference>
<feature type="binding site" description="axial binding residue" evidence="14">
    <location>
        <position position="90"/>
    </location>
    <ligand>
        <name>heme</name>
        <dbReference type="ChEBI" id="CHEBI:30413"/>
    </ligand>
    <ligandPart>
        <name>Fe</name>
        <dbReference type="ChEBI" id="CHEBI:18248"/>
    </ligandPart>
</feature>
<dbReference type="PANTHER" id="PTHR40255">
    <property type="entry name" value="UPF0093 MEMBRANE PROTEIN SLR1790"/>
    <property type="match status" value="1"/>
</dbReference>
<organism evidence="16 17">
    <name type="scientific">Helicobacter marmotae</name>
    <dbReference type="NCBI Taxonomy" id="152490"/>
    <lineage>
        <taxon>Bacteria</taxon>
        <taxon>Pseudomonadati</taxon>
        <taxon>Campylobacterota</taxon>
        <taxon>Epsilonproteobacteria</taxon>
        <taxon>Campylobacterales</taxon>
        <taxon>Helicobacteraceae</taxon>
        <taxon>Helicobacter</taxon>
    </lineage>
</organism>
<evidence type="ECO:0000256" key="3">
    <source>
        <dbReference type="ARBA" id="ARBA00006501"/>
    </source>
</evidence>
<evidence type="ECO:0000313" key="17">
    <source>
        <dbReference type="Proteomes" id="UP000256599"/>
    </source>
</evidence>
<evidence type="ECO:0000313" key="16">
    <source>
        <dbReference type="EMBL" id="RDU59952.1"/>
    </source>
</evidence>
<comment type="catalytic activity">
    <reaction evidence="13 14 15">
        <text>protoporphyrinogen IX + 3 A = protoporphyrin IX + 3 AH2</text>
        <dbReference type="Rhea" id="RHEA:62000"/>
        <dbReference type="ChEBI" id="CHEBI:13193"/>
        <dbReference type="ChEBI" id="CHEBI:17499"/>
        <dbReference type="ChEBI" id="CHEBI:57306"/>
        <dbReference type="ChEBI" id="CHEBI:57307"/>
    </reaction>
</comment>
<evidence type="ECO:0000256" key="11">
    <source>
        <dbReference type="ARBA" id="ARBA00023004"/>
    </source>
</evidence>
<keyword evidence="8 14" id="KW-0479">Metal-binding</keyword>
<evidence type="ECO:0000256" key="13">
    <source>
        <dbReference type="ARBA" id="ARBA00048390"/>
    </source>
</evidence>
<evidence type="ECO:0000256" key="8">
    <source>
        <dbReference type="ARBA" id="ARBA00022723"/>
    </source>
</evidence>
<dbReference type="Pfam" id="PF03653">
    <property type="entry name" value="UPF0093"/>
    <property type="match status" value="1"/>
</dbReference>
<keyword evidence="11 14" id="KW-0408">Iron</keyword>
<feature type="transmembrane region" description="Helical" evidence="14">
    <location>
        <begin position="85"/>
        <end position="104"/>
    </location>
</feature>
<comment type="pathway">
    <text evidence="2 14 15">Porphyrin-containing compound metabolism; protoporphyrin-IX biosynthesis; protoporphyrin-IX from protoporphyrinogen-IX: step 1/1.</text>
</comment>
<comment type="subunit">
    <text evidence="14">Homodimer.</text>
</comment>
<evidence type="ECO:0000256" key="15">
    <source>
        <dbReference type="PIRNR" id="PIRNR004638"/>
    </source>
</evidence>
<evidence type="ECO:0000256" key="1">
    <source>
        <dbReference type="ARBA" id="ARBA00004651"/>
    </source>
</evidence>
<evidence type="ECO:0000256" key="7">
    <source>
        <dbReference type="ARBA" id="ARBA00022692"/>
    </source>
</evidence>
<keyword evidence="6 14" id="KW-0349">Heme</keyword>
<dbReference type="UniPathway" id="UPA00251">
    <property type="reaction ID" value="UER00324"/>
</dbReference>
<evidence type="ECO:0000256" key="5">
    <source>
        <dbReference type="ARBA" id="ARBA00022475"/>
    </source>
</evidence>
<dbReference type="NCBIfam" id="TIGR00701">
    <property type="entry name" value="protoporphyrinogen oxidase HemJ"/>
    <property type="match status" value="1"/>
</dbReference>
<keyword evidence="5 14" id="KW-1003">Cell membrane</keyword>
<dbReference type="GO" id="GO:0046872">
    <property type="term" value="F:metal ion binding"/>
    <property type="evidence" value="ECO:0007669"/>
    <property type="project" value="UniProtKB-UniRule"/>
</dbReference>
<gene>
    <name evidence="16" type="primary">hemJ</name>
    <name evidence="16" type="ORF">CQA63_05055</name>
</gene>
<comment type="function">
    <text evidence="14 15">Catalyzes the oxidation of protoporphyrinogen IX to protoporphyrin IX.</text>
</comment>
<feature type="transmembrane region" description="Helical" evidence="14">
    <location>
        <begin position="125"/>
        <end position="142"/>
    </location>
</feature>
<feature type="transmembrane region" description="Helical" evidence="14">
    <location>
        <begin position="51"/>
        <end position="73"/>
    </location>
</feature>
<dbReference type="EC" id="1.3.99.-" evidence="14 15"/>
<comment type="similarity">
    <text evidence="3 14 15">Belongs to the HemJ family.</text>
</comment>
<comment type="cofactor">
    <cofactor evidence="14 15">
        <name>heme b</name>
        <dbReference type="ChEBI" id="CHEBI:60344"/>
    </cofactor>
    <text evidence="14 15">Binds 1 heme b (iron(II)-protoporphyrin IX) group per subunit.</text>
</comment>
<comment type="caution">
    <text evidence="16">The sequence shown here is derived from an EMBL/GenBank/DDBJ whole genome shotgun (WGS) entry which is preliminary data.</text>
</comment>
<dbReference type="GO" id="GO:0070818">
    <property type="term" value="F:protoporphyrinogen oxidase activity"/>
    <property type="evidence" value="ECO:0007669"/>
    <property type="project" value="UniProtKB-UniRule"/>
</dbReference>
<keyword evidence="12 14" id="KW-0472">Membrane</keyword>
<sequence>MEYMYIKAFHVIALVSWMAMLFYLPRLFVYHAQYSDNKAYIEIVKIQEIKLYKYIGTPALVLTLLTGLVMIVLHPSLMKVADSGVWLHIKLVCVIMLVVYHIWCGYFIKTLANGSCEKTHKFFRFFNEIPTLLLIVIVILAVCKPL</sequence>
<dbReference type="EMBL" id="NXLR01000007">
    <property type="protein sequence ID" value="RDU59952.1"/>
    <property type="molecule type" value="Genomic_DNA"/>
</dbReference>
<keyword evidence="9 14" id="KW-1133">Transmembrane helix</keyword>
<dbReference type="HAMAP" id="MF_02239">
    <property type="entry name" value="HemJ"/>
    <property type="match status" value="1"/>
</dbReference>
<accession>A0A3D8I470</accession>
<feature type="binding site" description="axial binding residue" evidence="14">
    <location>
        <position position="10"/>
    </location>
    <ligand>
        <name>heme</name>
        <dbReference type="ChEBI" id="CHEBI:30413"/>
    </ligand>
    <ligandPart>
        <name>Fe</name>
        <dbReference type="ChEBI" id="CHEBI:18248"/>
    </ligandPart>
</feature>
<dbReference type="RefSeq" id="WP_104700596.1">
    <property type="nucleotide sequence ID" value="NZ_FZPP01000041.1"/>
</dbReference>
<evidence type="ECO:0000256" key="4">
    <source>
        <dbReference type="ARBA" id="ARBA00017504"/>
    </source>
</evidence>
<proteinExistence type="inferred from homology"/>
<evidence type="ECO:0000256" key="6">
    <source>
        <dbReference type="ARBA" id="ARBA00022617"/>
    </source>
</evidence>
<evidence type="ECO:0000256" key="10">
    <source>
        <dbReference type="ARBA" id="ARBA00023002"/>
    </source>
</evidence>
<keyword evidence="10 14" id="KW-0560">Oxidoreductase</keyword>
<evidence type="ECO:0000256" key="12">
    <source>
        <dbReference type="ARBA" id="ARBA00023136"/>
    </source>
</evidence>
<dbReference type="GO" id="GO:0005886">
    <property type="term" value="C:plasma membrane"/>
    <property type="evidence" value="ECO:0007669"/>
    <property type="project" value="UniProtKB-SubCell"/>
</dbReference>
<protein>
    <recommendedName>
        <fullName evidence="4 14">Protoporphyrinogen IX oxidase</fullName>
        <shortName evidence="14">PPO</shortName>
        <ecNumber evidence="14 15">1.3.99.-</ecNumber>
    </recommendedName>
</protein>
<reference evidence="16 17" key="1">
    <citation type="submission" date="2018-04" db="EMBL/GenBank/DDBJ databases">
        <title>Novel Campyloabacter and Helicobacter Species and Strains.</title>
        <authorList>
            <person name="Mannion A.J."/>
            <person name="Shen Z."/>
            <person name="Fox J.G."/>
        </authorList>
    </citation>
    <scope>NUCLEOTIDE SEQUENCE [LARGE SCALE GENOMIC DNA]</scope>
    <source>
        <strain evidence="16 17">MIT 98-6070</strain>
    </source>
</reference>
<evidence type="ECO:0000256" key="2">
    <source>
        <dbReference type="ARBA" id="ARBA00005073"/>
    </source>
</evidence>
<name>A0A3D8I470_9HELI</name>
<dbReference type="Proteomes" id="UP000256599">
    <property type="component" value="Unassembled WGS sequence"/>
</dbReference>
<keyword evidence="7 14" id="KW-0812">Transmembrane</keyword>
<dbReference type="OrthoDB" id="9800824at2"/>
<dbReference type="GO" id="GO:0006782">
    <property type="term" value="P:protoporphyrinogen IX biosynthetic process"/>
    <property type="evidence" value="ECO:0007669"/>
    <property type="project" value="UniProtKB-UniRule"/>
</dbReference>